<dbReference type="PRINTS" id="PR00385">
    <property type="entry name" value="P450"/>
</dbReference>
<dbReference type="OMA" id="CIANIWQ"/>
<dbReference type="GO" id="GO:0016705">
    <property type="term" value="F:oxidoreductase activity, acting on paired donors, with incorporation or reduction of molecular oxygen"/>
    <property type="evidence" value="ECO:0007669"/>
    <property type="project" value="InterPro"/>
</dbReference>
<evidence type="ECO:0000256" key="1">
    <source>
        <dbReference type="ARBA" id="ARBA00004370"/>
    </source>
</evidence>
<dbReference type="InterPro" id="IPR036396">
    <property type="entry name" value="Cyt_P450_sf"/>
</dbReference>
<dbReference type="eggNOG" id="KOG0157">
    <property type="taxonomic scope" value="Eukaryota"/>
</dbReference>
<keyword evidence="5 11" id="KW-0479">Metal-binding</keyword>
<dbReference type="Proteomes" id="UP000001514">
    <property type="component" value="Unassembled WGS sequence"/>
</dbReference>
<name>D8RMX1_SELML</name>
<dbReference type="PANTHER" id="PTHR24282:SF211">
    <property type="entry name" value="CYTOCHROME P450-RELATED"/>
    <property type="match status" value="1"/>
</dbReference>
<dbReference type="GO" id="GO:0005506">
    <property type="term" value="F:iron ion binding"/>
    <property type="evidence" value="ECO:0007669"/>
    <property type="project" value="InterPro"/>
</dbReference>
<protein>
    <recommendedName>
        <fullName evidence="14">Cytochrome P450-dependent monooxygenase</fullName>
    </recommendedName>
</protein>
<dbReference type="InterPro" id="IPR002401">
    <property type="entry name" value="Cyt_P450_E_grp-I"/>
</dbReference>
<evidence type="ECO:0008006" key="14">
    <source>
        <dbReference type="Google" id="ProtNLM"/>
    </source>
</evidence>
<dbReference type="SUPFAM" id="SSF48264">
    <property type="entry name" value="Cytochrome P450"/>
    <property type="match status" value="1"/>
</dbReference>
<evidence type="ECO:0000256" key="3">
    <source>
        <dbReference type="ARBA" id="ARBA00022617"/>
    </source>
</evidence>
<feature type="binding site" description="axial binding residue" evidence="11">
    <location>
        <position position="106"/>
    </location>
    <ligand>
        <name>heme</name>
        <dbReference type="ChEBI" id="CHEBI:30413"/>
    </ligand>
    <ligandPart>
        <name>Fe</name>
        <dbReference type="ChEBI" id="CHEBI:18248"/>
    </ligandPart>
</feature>
<evidence type="ECO:0000313" key="13">
    <source>
        <dbReference type="Proteomes" id="UP000001514"/>
    </source>
</evidence>
<accession>D8RMX1</accession>
<evidence type="ECO:0000256" key="2">
    <source>
        <dbReference type="ARBA" id="ARBA00010617"/>
    </source>
</evidence>
<keyword evidence="13" id="KW-1185">Reference proteome</keyword>
<dbReference type="InterPro" id="IPR001128">
    <property type="entry name" value="Cyt_P450"/>
</dbReference>
<keyword evidence="4" id="KW-0812">Transmembrane</keyword>
<evidence type="ECO:0000313" key="12">
    <source>
        <dbReference type="EMBL" id="EFJ26610.1"/>
    </source>
</evidence>
<gene>
    <name evidence="12" type="ORF">SELMODRAFT_412962</name>
</gene>
<dbReference type="KEGG" id="smo:SELMODRAFT_412962"/>
<evidence type="ECO:0000256" key="5">
    <source>
        <dbReference type="ARBA" id="ARBA00022723"/>
    </source>
</evidence>
<reference evidence="12 13" key="1">
    <citation type="journal article" date="2011" name="Science">
        <title>The Selaginella genome identifies genetic changes associated with the evolution of vascular plants.</title>
        <authorList>
            <person name="Banks J.A."/>
            <person name="Nishiyama T."/>
            <person name="Hasebe M."/>
            <person name="Bowman J.L."/>
            <person name="Gribskov M."/>
            <person name="dePamphilis C."/>
            <person name="Albert V.A."/>
            <person name="Aono N."/>
            <person name="Aoyama T."/>
            <person name="Ambrose B.A."/>
            <person name="Ashton N.W."/>
            <person name="Axtell M.J."/>
            <person name="Barker E."/>
            <person name="Barker M.S."/>
            <person name="Bennetzen J.L."/>
            <person name="Bonawitz N.D."/>
            <person name="Chapple C."/>
            <person name="Cheng C."/>
            <person name="Correa L.G."/>
            <person name="Dacre M."/>
            <person name="DeBarry J."/>
            <person name="Dreyer I."/>
            <person name="Elias M."/>
            <person name="Engstrom E.M."/>
            <person name="Estelle M."/>
            <person name="Feng L."/>
            <person name="Finet C."/>
            <person name="Floyd S.K."/>
            <person name="Frommer W.B."/>
            <person name="Fujita T."/>
            <person name="Gramzow L."/>
            <person name="Gutensohn M."/>
            <person name="Harholt J."/>
            <person name="Hattori M."/>
            <person name="Heyl A."/>
            <person name="Hirai T."/>
            <person name="Hiwatashi Y."/>
            <person name="Ishikawa M."/>
            <person name="Iwata M."/>
            <person name="Karol K.G."/>
            <person name="Koehler B."/>
            <person name="Kolukisaoglu U."/>
            <person name="Kubo M."/>
            <person name="Kurata T."/>
            <person name="Lalonde S."/>
            <person name="Li K."/>
            <person name="Li Y."/>
            <person name="Litt A."/>
            <person name="Lyons E."/>
            <person name="Manning G."/>
            <person name="Maruyama T."/>
            <person name="Michael T.P."/>
            <person name="Mikami K."/>
            <person name="Miyazaki S."/>
            <person name="Morinaga S."/>
            <person name="Murata T."/>
            <person name="Mueller-Roeber B."/>
            <person name="Nelson D.R."/>
            <person name="Obara M."/>
            <person name="Oguri Y."/>
            <person name="Olmstead R.G."/>
            <person name="Onodera N."/>
            <person name="Petersen B.L."/>
            <person name="Pils B."/>
            <person name="Prigge M."/>
            <person name="Rensing S.A."/>
            <person name="Riano-Pachon D.M."/>
            <person name="Roberts A.W."/>
            <person name="Sato Y."/>
            <person name="Scheller H.V."/>
            <person name="Schulz B."/>
            <person name="Schulz C."/>
            <person name="Shakirov E.V."/>
            <person name="Shibagaki N."/>
            <person name="Shinohara N."/>
            <person name="Shippen D.E."/>
            <person name="Soerensen I."/>
            <person name="Sotooka R."/>
            <person name="Sugimoto N."/>
            <person name="Sugita M."/>
            <person name="Sumikawa N."/>
            <person name="Tanurdzic M."/>
            <person name="Theissen G."/>
            <person name="Ulvskov P."/>
            <person name="Wakazuki S."/>
            <person name="Weng J.K."/>
            <person name="Willats W.W."/>
            <person name="Wipf D."/>
            <person name="Wolf P.G."/>
            <person name="Yang L."/>
            <person name="Zimmer A.D."/>
            <person name="Zhu Q."/>
            <person name="Mitros T."/>
            <person name="Hellsten U."/>
            <person name="Loque D."/>
            <person name="Otillar R."/>
            <person name="Salamov A."/>
            <person name="Schmutz J."/>
            <person name="Shapiro H."/>
            <person name="Lindquist E."/>
            <person name="Lucas S."/>
            <person name="Rokhsar D."/>
            <person name="Grigoriev I.V."/>
        </authorList>
    </citation>
    <scope>NUCLEOTIDE SEQUENCE [LARGE SCALE GENOMIC DNA]</scope>
</reference>
<dbReference type="GO" id="GO:0004497">
    <property type="term" value="F:monooxygenase activity"/>
    <property type="evidence" value="ECO:0007669"/>
    <property type="project" value="UniProtKB-KW"/>
</dbReference>
<dbReference type="PRINTS" id="PR00463">
    <property type="entry name" value="EP450I"/>
</dbReference>
<keyword evidence="6" id="KW-1133">Transmembrane helix</keyword>
<evidence type="ECO:0000256" key="8">
    <source>
        <dbReference type="ARBA" id="ARBA00023004"/>
    </source>
</evidence>
<evidence type="ECO:0000256" key="11">
    <source>
        <dbReference type="PIRSR" id="PIRSR602401-1"/>
    </source>
</evidence>
<comment type="similarity">
    <text evidence="2">Belongs to the cytochrome P450 family.</text>
</comment>
<dbReference type="EMBL" id="GL377584">
    <property type="protein sequence ID" value="EFJ26610.1"/>
    <property type="molecule type" value="Genomic_DNA"/>
</dbReference>
<dbReference type="STRING" id="88036.D8RMX1"/>
<dbReference type="Gramene" id="EFJ26610">
    <property type="protein sequence ID" value="EFJ26610"/>
    <property type="gene ID" value="SELMODRAFT_412962"/>
</dbReference>
<dbReference type="Gene3D" id="1.10.630.10">
    <property type="entry name" value="Cytochrome P450"/>
    <property type="match status" value="1"/>
</dbReference>
<dbReference type="GO" id="GO:0016020">
    <property type="term" value="C:membrane"/>
    <property type="evidence" value="ECO:0007669"/>
    <property type="project" value="UniProtKB-SubCell"/>
</dbReference>
<comment type="cofactor">
    <cofactor evidence="11">
        <name>heme</name>
        <dbReference type="ChEBI" id="CHEBI:30413"/>
    </cofactor>
</comment>
<dbReference type="InterPro" id="IPR050665">
    <property type="entry name" value="Cytochrome_P450_Monooxygen"/>
</dbReference>
<evidence type="ECO:0000256" key="4">
    <source>
        <dbReference type="ARBA" id="ARBA00022692"/>
    </source>
</evidence>
<keyword evidence="3 11" id="KW-0349">Heme</keyword>
<keyword evidence="10" id="KW-0472">Membrane</keyword>
<dbReference type="InParanoid" id="D8RMX1"/>
<sequence>MMLLATNPTWQERARAEVGMVLNETLRLYPPAVFLVRTAMEDTKLGNLIVPEGTGVLVPILSILHDKEVWGEDANEFNPQRFADGVANASKHPFAFLPFSHRPRVCLGQGFALMEAKVALTMILHRFSLEISPIQMPHTGICIQERGCCHQVLDWHCIEELFSHLDPALLAMPANGDVPGETICIKAISNLIVRMGSLKT</sequence>
<dbReference type="HOGENOM" id="CLU_001570_5_7_1"/>
<keyword evidence="7" id="KW-0560">Oxidoreductase</keyword>
<dbReference type="Pfam" id="PF00067">
    <property type="entry name" value="p450"/>
    <property type="match status" value="1"/>
</dbReference>
<organism evidence="13">
    <name type="scientific">Selaginella moellendorffii</name>
    <name type="common">Spikemoss</name>
    <dbReference type="NCBI Taxonomy" id="88036"/>
    <lineage>
        <taxon>Eukaryota</taxon>
        <taxon>Viridiplantae</taxon>
        <taxon>Streptophyta</taxon>
        <taxon>Embryophyta</taxon>
        <taxon>Tracheophyta</taxon>
        <taxon>Lycopodiopsida</taxon>
        <taxon>Selaginellales</taxon>
        <taxon>Selaginellaceae</taxon>
        <taxon>Selaginella</taxon>
    </lineage>
</organism>
<dbReference type="GO" id="GO:0020037">
    <property type="term" value="F:heme binding"/>
    <property type="evidence" value="ECO:0007669"/>
    <property type="project" value="InterPro"/>
</dbReference>
<dbReference type="AlphaFoldDB" id="D8RMX1"/>
<evidence type="ECO:0000256" key="6">
    <source>
        <dbReference type="ARBA" id="ARBA00022989"/>
    </source>
</evidence>
<evidence type="ECO:0000256" key="7">
    <source>
        <dbReference type="ARBA" id="ARBA00023002"/>
    </source>
</evidence>
<evidence type="ECO:0000256" key="9">
    <source>
        <dbReference type="ARBA" id="ARBA00023033"/>
    </source>
</evidence>
<evidence type="ECO:0000256" key="10">
    <source>
        <dbReference type="ARBA" id="ARBA00023136"/>
    </source>
</evidence>
<keyword evidence="9" id="KW-0503">Monooxygenase</keyword>
<proteinExistence type="inferred from homology"/>
<dbReference type="PANTHER" id="PTHR24282">
    <property type="entry name" value="CYTOCHROME P450 FAMILY MEMBER"/>
    <property type="match status" value="1"/>
</dbReference>
<keyword evidence="8 11" id="KW-0408">Iron</keyword>
<comment type="subcellular location">
    <subcellularLocation>
        <location evidence="1">Membrane</location>
    </subcellularLocation>
</comment>